<evidence type="ECO:0000256" key="1">
    <source>
        <dbReference type="SAM" id="MobiDB-lite"/>
    </source>
</evidence>
<protein>
    <submittedName>
        <fullName evidence="3">RimJ/RimL family protein N-acetyltransferase</fullName>
    </submittedName>
</protein>
<keyword evidence="4" id="KW-1185">Reference proteome</keyword>
<name>A0ABS4NVS2_9BACL</name>
<dbReference type="Pfam" id="PF00583">
    <property type="entry name" value="Acetyltransf_1"/>
    <property type="match status" value="1"/>
</dbReference>
<feature type="region of interest" description="Disordered" evidence="1">
    <location>
        <begin position="25"/>
        <end position="44"/>
    </location>
</feature>
<comment type="caution">
    <text evidence="3">The sequence shown here is derived from an EMBL/GenBank/DDBJ whole genome shotgun (WGS) entry which is preliminary data.</text>
</comment>
<dbReference type="PROSITE" id="PS51186">
    <property type="entry name" value="GNAT"/>
    <property type="match status" value="1"/>
</dbReference>
<dbReference type="Proteomes" id="UP000773462">
    <property type="component" value="Unassembled WGS sequence"/>
</dbReference>
<dbReference type="Gene3D" id="3.40.630.30">
    <property type="match status" value="1"/>
</dbReference>
<proteinExistence type="predicted"/>
<reference evidence="3 4" key="1">
    <citation type="submission" date="2021-03" db="EMBL/GenBank/DDBJ databases">
        <title>Genomic Encyclopedia of Type Strains, Phase IV (KMG-IV): sequencing the most valuable type-strain genomes for metagenomic binning, comparative biology and taxonomic classification.</title>
        <authorList>
            <person name="Goeker M."/>
        </authorList>
    </citation>
    <scope>NUCLEOTIDE SEQUENCE [LARGE SCALE GENOMIC DNA]</scope>
    <source>
        <strain evidence="3 4">DSM 101953</strain>
    </source>
</reference>
<gene>
    <name evidence="3" type="ORF">J2Z70_004324</name>
</gene>
<accession>A0ABS4NVS2</accession>
<dbReference type="InterPro" id="IPR000182">
    <property type="entry name" value="GNAT_dom"/>
</dbReference>
<dbReference type="SUPFAM" id="SSF55729">
    <property type="entry name" value="Acyl-CoA N-acyltransferases (Nat)"/>
    <property type="match status" value="1"/>
</dbReference>
<organism evidence="3 4">
    <name type="scientific">Paenibacillus silagei</name>
    <dbReference type="NCBI Taxonomy" id="1670801"/>
    <lineage>
        <taxon>Bacteria</taxon>
        <taxon>Bacillati</taxon>
        <taxon>Bacillota</taxon>
        <taxon>Bacilli</taxon>
        <taxon>Bacillales</taxon>
        <taxon>Paenibacillaceae</taxon>
        <taxon>Paenibacillus</taxon>
    </lineage>
</organism>
<dbReference type="RefSeq" id="WP_209876543.1">
    <property type="nucleotide sequence ID" value="NZ_JAGGLV010000015.1"/>
</dbReference>
<evidence type="ECO:0000313" key="4">
    <source>
        <dbReference type="Proteomes" id="UP000773462"/>
    </source>
</evidence>
<dbReference type="CDD" id="cd04301">
    <property type="entry name" value="NAT_SF"/>
    <property type="match status" value="1"/>
</dbReference>
<dbReference type="EMBL" id="JAGGLV010000015">
    <property type="protein sequence ID" value="MBP2114163.1"/>
    <property type="molecule type" value="Genomic_DNA"/>
</dbReference>
<feature type="domain" description="N-acetyltransferase" evidence="2">
    <location>
        <begin position="2"/>
        <end position="157"/>
    </location>
</feature>
<dbReference type="InterPro" id="IPR016181">
    <property type="entry name" value="Acyl_CoA_acyltransferase"/>
</dbReference>
<evidence type="ECO:0000313" key="3">
    <source>
        <dbReference type="EMBL" id="MBP2114163.1"/>
    </source>
</evidence>
<sequence>MLTFELARPQDAAMLADVQKRTFDDDARRYQDKEEDGPPGYDSVPWQAEQMQQGHYYKLLKDGGIVGGMIIFPSPTEEECHLGRIFIDPLYQNQGFGHEALHFLFVQYPAAKRWTLDTPSWAVRNHHFYEKHGFIRTGEIYDAGSSESIWEYERTGPLAEAGC</sequence>
<evidence type="ECO:0000259" key="2">
    <source>
        <dbReference type="PROSITE" id="PS51186"/>
    </source>
</evidence>